<gene>
    <name evidence="4" type="ORF">F3Y22_tig00111582pilonHSYRG00583</name>
</gene>
<proteinExistence type="inferred from homology"/>
<comment type="caution">
    <text evidence="4">The sequence shown here is derived from an EMBL/GenBank/DDBJ whole genome shotgun (WGS) entry which is preliminary data.</text>
</comment>
<keyword evidence="1" id="KW-0805">Transcription regulation</keyword>
<dbReference type="Pfam" id="PF03514">
    <property type="entry name" value="GRAS"/>
    <property type="match status" value="1"/>
</dbReference>
<keyword evidence="5" id="KW-1185">Reference proteome</keyword>
<dbReference type="Proteomes" id="UP000436088">
    <property type="component" value="Unassembled WGS sequence"/>
</dbReference>
<name>A0A6A2XM91_HIBSY</name>
<reference evidence="4" key="1">
    <citation type="submission" date="2019-09" db="EMBL/GenBank/DDBJ databases">
        <title>Draft genome information of white flower Hibiscus syriacus.</title>
        <authorList>
            <person name="Kim Y.-M."/>
        </authorList>
    </citation>
    <scope>NUCLEOTIDE SEQUENCE [LARGE SCALE GENOMIC DNA]</scope>
    <source>
        <strain evidence="4">YM2019G1</strain>
    </source>
</reference>
<dbReference type="EMBL" id="VEPZ02001375">
    <property type="protein sequence ID" value="KAE8676678.1"/>
    <property type="molecule type" value="Genomic_DNA"/>
</dbReference>
<comment type="caution">
    <text evidence="3">Lacks conserved residue(s) required for the propagation of feature annotation.</text>
</comment>
<evidence type="ECO:0000256" key="3">
    <source>
        <dbReference type="PROSITE-ProRule" id="PRU01191"/>
    </source>
</evidence>
<evidence type="ECO:0000313" key="5">
    <source>
        <dbReference type="Proteomes" id="UP000436088"/>
    </source>
</evidence>
<dbReference type="AlphaFoldDB" id="A0A6A2XM91"/>
<comment type="similarity">
    <text evidence="3">Belongs to the GRAS family.</text>
</comment>
<dbReference type="InterPro" id="IPR005202">
    <property type="entry name" value="TF_GRAS"/>
</dbReference>
<accession>A0A6A2XM91</accession>
<organism evidence="4 5">
    <name type="scientific">Hibiscus syriacus</name>
    <name type="common">Rose of Sharon</name>
    <dbReference type="NCBI Taxonomy" id="106335"/>
    <lineage>
        <taxon>Eukaryota</taxon>
        <taxon>Viridiplantae</taxon>
        <taxon>Streptophyta</taxon>
        <taxon>Embryophyta</taxon>
        <taxon>Tracheophyta</taxon>
        <taxon>Spermatophyta</taxon>
        <taxon>Magnoliopsida</taxon>
        <taxon>eudicotyledons</taxon>
        <taxon>Gunneridae</taxon>
        <taxon>Pentapetalae</taxon>
        <taxon>rosids</taxon>
        <taxon>malvids</taxon>
        <taxon>Malvales</taxon>
        <taxon>Malvaceae</taxon>
        <taxon>Malvoideae</taxon>
        <taxon>Hibiscus</taxon>
    </lineage>
</organism>
<evidence type="ECO:0000313" key="4">
    <source>
        <dbReference type="EMBL" id="KAE8676678.1"/>
    </source>
</evidence>
<protein>
    <submittedName>
        <fullName evidence="4">Uncharacterized protein</fullName>
    </submittedName>
</protein>
<feature type="short sequence motif" description="VHIID" evidence="3">
    <location>
        <begin position="116"/>
        <end position="120"/>
    </location>
</feature>
<sequence length="165" mass="18269">MSSPALTCSKQTILHCFVAISEGKIKVVNEILTRVSQAANTNRNSEQRLMECMLVALKSRVNSTENPPPVAELFSRAHTIATQLLYDLSPCFKLGFLLSNQAILYATLDQLRCNKLHVIDFDIGQGGQYINLLHAVSERRNGKPTMVKITVIADNGGDERLKTLI</sequence>
<dbReference type="PANTHER" id="PTHR31636">
    <property type="entry name" value="OSJNBA0084A10.13 PROTEIN-RELATED"/>
    <property type="match status" value="1"/>
</dbReference>
<keyword evidence="2" id="KW-0804">Transcription</keyword>
<evidence type="ECO:0000256" key="2">
    <source>
        <dbReference type="ARBA" id="ARBA00023163"/>
    </source>
</evidence>
<evidence type="ECO:0000256" key="1">
    <source>
        <dbReference type="ARBA" id="ARBA00023015"/>
    </source>
</evidence>
<dbReference type="PROSITE" id="PS50985">
    <property type="entry name" value="GRAS"/>
    <property type="match status" value="1"/>
</dbReference>